<evidence type="ECO:0000256" key="1">
    <source>
        <dbReference type="ARBA" id="ARBA00022723"/>
    </source>
</evidence>
<keyword evidence="2" id="KW-0863">Zinc-finger</keyword>
<dbReference type="EMBL" id="CAJNOC010010585">
    <property type="protein sequence ID" value="CAF1141326.1"/>
    <property type="molecule type" value="Genomic_DNA"/>
</dbReference>
<feature type="domain" description="FLYWCH-type" evidence="4">
    <location>
        <begin position="35"/>
        <end position="96"/>
    </location>
</feature>
<reference evidence="5" key="1">
    <citation type="submission" date="2021-02" db="EMBL/GenBank/DDBJ databases">
        <authorList>
            <person name="Nowell W R."/>
        </authorList>
    </citation>
    <scope>NUCLEOTIDE SEQUENCE</scope>
    <source>
        <strain evidence="5">Ploen Becks lab</strain>
    </source>
</reference>
<gene>
    <name evidence="5" type="ORF">OXX778_LOCUS22909</name>
</gene>
<keyword evidence="6" id="KW-1185">Reference proteome</keyword>
<accession>A0A814S4N6</accession>
<dbReference type="InterPro" id="IPR007588">
    <property type="entry name" value="Znf_FLYWCH"/>
</dbReference>
<dbReference type="AlphaFoldDB" id="A0A814S4N6"/>
<sequence length="227" mass="26789">EFFNENDFFEESIDEIVHKVQNITLKDDEKDEITFSKTKQNKLKLVYQNEEYIFEKAYSGKNYWRCVVHKPIQCRARIHTNLENTKIIHFSDNHFHEPEPDILTCKLVATAIKERAKATTEKPRTVIPFVPVRDVIYVFKELSCTAPAEIKDIFGYFEKNYIGLIKEKESSLRSVPPFPIQTWNVFDRVIKNLPRSNNSLEAWHRSLSQDILSHPVVNKCIKQFIRE</sequence>
<protein>
    <recommendedName>
        <fullName evidence="4">FLYWCH-type domain-containing protein</fullName>
    </recommendedName>
</protein>
<proteinExistence type="predicted"/>
<comment type="caution">
    <text evidence="5">The sequence shown here is derived from an EMBL/GenBank/DDBJ whole genome shotgun (WGS) entry which is preliminary data.</text>
</comment>
<evidence type="ECO:0000313" key="5">
    <source>
        <dbReference type="EMBL" id="CAF1141326.1"/>
    </source>
</evidence>
<name>A0A814S4N6_9BILA</name>
<evidence type="ECO:0000256" key="2">
    <source>
        <dbReference type="ARBA" id="ARBA00022771"/>
    </source>
</evidence>
<feature type="non-terminal residue" evidence="5">
    <location>
        <position position="1"/>
    </location>
</feature>
<keyword evidence="1" id="KW-0479">Metal-binding</keyword>
<keyword evidence="3" id="KW-0862">Zinc</keyword>
<dbReference type="Gene3D" id="2.20.25.240">
    <property type="match status" value="1"/>
</dbReference>
<organism evidence="5 6">
    <name type="scientific">Brachionus calyciflorus</name>
    <dbReference type="NCBI Taxonomy" id="104777"/>
    <lineage>
        <taxon>Eukaryota</taxon>
        <taxon>Metazoa</taxon>
        <taxon>Spiralia</taxon>
        <taxon>Gnathifera</taxon>
        <taxon>Rotifera</taxon>
        <taxon>Eurotatoria</taxon>
        <taxon>Monogononta</taxon>
        <taxon>Pseudotrocha</taxon>
        <taxon>Ploima</taxon>
        <taxon>Brachionidae</taxon>
        <taxon>Brachionus</taxon>
    </lineage>
</organism>
<evidence type="ECO:0000256" key="3">
    <source>
        <dbReference type="ARBA" id="ARBA00022833"/>
    </source>
</evidence>
<dbReference type="GO" id="GO:0008270">
    <property type="term" value="F:zinc ion binding"/>
    <property type="evidence" value="ECO:0007669"/>
    <property type="project" value="UniProtKB-KW"/>
</dbReference>
<dbReference type="OrthoDB" id="167578at2759"/>
<evidence type="ECO:0000313" key="6">
    <source>
        <dbReference type="Proteomes" id="UP000663879"/>
    </source>
</evidence>
<evidence type="ECO:0000259" key="4">
    <source>
        <dbReference type="Pfam" id="PF04500"/>
    </source>
</evidence>
<dbReference type="Pfam" id="PF04500">
    <property type="entry name" value="FLYWCH"/>
    <property type="match status" value="1"/>
</dbReference>
<dbReference type="Proteomes" id="UP000663879">
    <property type="component" value="Unassembled WGS sequence"/>
</dbReference>